<dbReference type="PANTHER" id="PTHR43217:SF1">
    <property type="entry name" value="SUCCINATE SEMIALDEHYDE DEHYDROGENASE [NAD(P)+] SAD"/>
    <property type="match status" value="1"/>
</dbReference>
<dbReference type="SUPFAM" id="SSF53720">
    <property type="entry name" value="ALDH-like"/>
    <property type="match status" value="1"/>
</dbReference>
<evidence type="ECO:0000256" key="1">
    <source>
        <dbReference type="ARBA" id="ARBA00009986"/>
    </source>
</evidence>
<evidence type="ECO:0000256" key="2">
    <source>
        <dbReference type="ARBA" id="ARBA00022857"/>
    </source>
</evidence>
<evidence type="ECO:0000313" key="5">
    <source>
        <dbReference type="EMBL" id="GAA0715430.1"/>
    </source>
</evidence>
<dbReference type="PANTHER" id="PTHR43217">
    <property type="entry name" value="SUCCINATE SEMIALDEHYDE DEHYDROGENASE [NAD(P)+] SAD"/>
    <property type="match status" value="1"/>
</dbReference>
<dbReference type="Pfam" id="PF00171">
    <property type="entry name" value="Aldedh"/>
    <property type="match status" value="1"/>
</dbReference>
<dbReference type="EMBL" id="BAAAGE010000001">
    <property type="protein sequence ID" value="GAA0715430.1"/>
    <property type="molecule type" value="Genomic_DNA"/>
</dbReference>
<comment type="similarity">
    <text evidence="1">Belongs to the aldehyde dehydrogenase family.</text>
</comment>
<keyword evidence="6" id="KW-1185">Reference proteome</keyword>
<evidence type="ECO:0000256" key="3">
    <source>
        <dbReference type="ARBA" id="ARBA00023002"/>
    </source>
</evidence>
<dbReference type="InterPro" id="IPR016161">
    <property type="entry name" value="Ald_DH/histidinol_DH"/>
</dbReference>
<dbReference type="Gene3D" id="3.40.309.10">
    <property type="entry name" value="Aldehyde Dehydrogenase, Chain A, domain 2"/>
    <property type="match status" value="1"/>
</dbReference>
<dbReference type="InterPro" id="IPR016163">
    <property type="entry name" value="Ald_DH_C"/>
</dbReference>
<keyword evidence="2" id="KW-0521">NADP</keyword>
<organism evidence="5 6">
    <name type="scientific">Aquimarina litoralis</name>
    <dbReference type="NCBI Taxonomy" id="584605"/>
    <lineage>
        <taxon>Bacteria</taxon>
        <taxon>Pseudomonadati</taxon>
        <taxon>Bacteroidota</taxon>
        <taxon>Flavobacteriia</taxon>
        <taxon>Flavobacteriales</taxon>
        <taxon>Flavobacteriaceae</taxon>
        <taxon>Aquimarina</taxon>
    </lineage>
</organism>
<dbReference type="Proteomes" id="UP001501758">
    <property type="component" value="Unassembled WGS sequence"/>
</dbReference>
<feature type="domain" description="Aldehyde dehydrogenase" evidence="4">
    <location>
        <begin position="4"/>
        <end position="450"/>
    </location>
</feature>
<comment type="caution">
    <text evidence="5">The sequence shown here is derived from an EMBL/GenBank/DDBJ whole genome shotgun (WGS) entry which is preliminary data.</text>
</comment>
<dbReference type="InterPro" id="IPR044148">
    <property type="entry name" value="ALDH_GabD1-like"/>
</dbReference>
<accession>A0ABN1IJI8</accession>
<dbReference type="CDD" id="cd07100">
    <property type="entry name" value="ALDH_SSADH1_GabD1"/>
    <property type="match status" value="1"/>
</dbReference>
<name>A0ABN1IJI8_9FLAO</name>
<gene>
    <name evidence="5" type="ORF">GCM10009430_09870</name>
</gene>
<keyword evidence="3" id="KW-0560">Oxidoreductase</keyword>
<reference evidence="5 6" key="1">
    <citation type="journal article" date="2019" name="Int. J. Syst. Evol. Microbiol.">
        <title>The Global Catalogue of Microorganisms (GCM) 10K type strain sequencing project: providing services to taxonomists for standard genome sequencing and annotation.</title>
        <authorList>
            <consortium name="The Broad Institute Genomics Platform"/>
            <consortium name="The Broad Institute Genome Sequencing Center for Infectious Disease"/>
            <person name="Wu L."/>
            <person name="Ma J."/>
        </authorList>
    </citation>
    <scope>NUCLEOTIDE SEQUENCE [LARGE SCALE GENOMIC DNA]</scope>
    <source>
        <strain evidence="5 6">JCM 15974</strain>
    </source>
</reference>
<evidence type="ECO:0000259" key="4">
    <source>
        <dbReference type="Pfam" id="PF00171"/>
    </source>
</evidence>
<proteinExistence type="inferred from homology"/>
<dbReference type="Gene3D" id="3.40.605.10">
    <property type="entry name" value="Aldehyde Dehydrogenase, Chain A, domain 1"/>
    <property type="match status" value="1"/>
</dbReference>
<protein>
    <submittedName>
        <fullName evidence="5">NAD-dependent succinate-semialdehyde dehydrogenase</fullName>
    </submittedName>
</protein>
<sequence length="453" mass="50952">MKNKIQTNFPFTGEVLNTYDLFTDDQIENALEKSAETFTSWRKVTLKEKVEMLARLSDILEENKKVCANLITLEMGKPFKQSIAEIDKCIWLIDFYAKNAEQFLSDELIETDAEESFISKDPLGIIFGIMPWNYPFWQALRFAIPTITAGNTIVLKHANNVLGSALMIEDIFRKAGYPEYCFQTIIATHDQVEDIIADDRIKGVSFTGSEKAGKKIAELAGKYLKKIVLELGGSNACIISEDADLDKYIDTIVKARLQNTGQSCIAAKRYIVEEKIYDKFLEYYNNGIQKLKFGDPLHHETDIATMAREDLAEEVEQQITESVNKGAKILIGGKRDKAYIEPTILTDVTPDMPVFNEEVFGPVASIIKAENLKHAIQLASNSKYGLGTMVFTEDQQKVRELISEIPDGALFVNEMVKSDPRLPFGGTKASGYGRELSKEGILEFVNKKTVYIK</sequence>
<dbReference type="InterPro" id="IPR016162">
    <property type="entry name" value="Ald_DH_N"/>
</dbReference>
<dbReference type="InterPro" id="IPR016160">
    <property type="entry name" value="Ald_DH_CS_CYS"/>
</dbReference>
<dbReference type="InterPro" id="IPR047110">
    <property type="entry name" value="GABD/Sad-like"/>
</dbReference>
<dbReference type="RefSeq" id="WP_343911054.1">
    <property type="nucleotide sequence ID" value="NZ_BAAAGE010000001.1"/>
</dbReference>
<dbReference type="PROSITE" id="PS00070">
    <property type="entry name" value="ALDEHYDE_DEHYDR_CYS"/>
    <property type="match status" value="1"/>
</dbReference>
<evidence type="ECO:0000313" key="6">
    <source>
        <dbReference type="Proteomes" id="UP001501758"/>
    </source>
</evidence>
<dbReference type="InterPro" id="IPR015590">
    <property type="entry name" value="Aldehyde_DH_dom"/>
</dbReference>